<feature type="region of interest" description="Disordered" evidence="1">
    <location>
        <begin position="1"/>
        <end position="25"/>
    </location>
</feature>
<accession>A0ABV6SMM0</accession>
<gene>
    <name evidence="2" type="ORF">ACFFGX_14850</name>
</gene>
<organism evidence="2 3">
    <name type="scientific">Azorhizophilus paspali</name>
    <name type="common">Azotobacter paspali</name>
    <dbReference type="NCBI Taxonomy" id="69963"/>
    <lineage>
        <taxon>Bacteria</taxon>
        <taxon>Pseudomonadati</taxon>
        <taxon>Pseudomonadota</taxon>
        <taxon>Gammaproteobacteria</taxon>
        <taxon>Pseudomonadales</taxon>
        <taxon>Pseudomonadaceae</taxon>
        <taxon>Azorhizophilus</taxon>
    </lineage>
</organism>
<sequence>MIASIPESMKQPGPNAHSEDIDRITGARLSSRREKIISPLGCRQRHNLAFDSPCCVKGSPFPEMELEA</sequence>
<reference evidence="2 3" key="1">
    <citation type="submission" date="2024-09" db="EMBL/GenBank/DDBJ databases">
        <authorList>
            <person name="Sun Q."/>
            <person name="Mori K."/>
        </authorList>
    </citation>
    <scope>NUCLEOTIDE SEQUENCE [LARGE SCALE GENOMIC DNA]</scope>
    <source>
        <strain evidence="2 3">NCAIM B.01794</strain>
    </source>
</reference>
<evidence type="ECO:0000313" key="3">
    <source>
        <dbReference type="Proteomes" id="UP001589891"/>
    </source>
</evidence>
<name>A0ABV6SMM0_AZOPA</name>
<dbReference type="Proteomes" id="UP001589891">
    <property type="component" value="Unassembled WGS sequence"/>
</dbReference>
<keyword evidence="3" id="KW-1185">Reference proteome</keyword>
<comment type="caution">
    <text evidence="2">The sequence shown here is derived from an EMBL/GenBank/DDBJ whole genome shotgun (WGS) entry which is preliminary data.</text>
</comment>
<protein>
    <submittedName>
        <fullName evidence="2">Uncharacterized protein</fullName>
    </submittedName>
</protein>
<evidence type="ECO:0000313" key="2">
    <source>
        <dbReference type="EMBL" id="MFC0710773.1"/>
    </source>
</evidence>
<dbReference type="RefSeq" id="WP_376947196.1">
    <property type="nucleotide sequence ID" value="NZ_CP171449.1"/>
</dbReference>
<evidence type="ECO:0000256" key="1">
    <source>
        <dbReference type="SAM" id="MobiDB-lite"/>
    </source>
</evidence>
<dbReference type="EMBL" id="JBHLSS010000096">
    <property type="protein sequence ID" value="MFC0710773.1"/>
    <property type="molecule type" value="Genomic_DNA"/>
</dbReference>
<proteinExistence type="predicted"/>